<dbReference type="GO" id="GO:0003735">
    <property type="term" value="F:structural constituent of ribosome"/>
    <property type="evidence" value="ECO:0007669"/>
    <property type="project" value="InterPro"/>
</dbReference>
<sequence>MAALSRTLGALRQDALRGLLPGARCLHATAVRDTSNRTSVAHVRRQAYGRLYPVLLVKTDGSTVRVRYKEPKRILMVRRRAAEPRRSACLGRCQPARCGLVSTLVSFPSAVALGQQHAARGGEESQAAAAVPCQVQAGEGRSVRRDQPGRVQEVLEEVRCF</sequence>
<keyword evidence="2" id="KW-1185">Reference proteome</keyword>
<dbReference type="AlphaFoldDB" id="A0A8C4KUS2"/>
<dbReference type="InterPro" id="IPR018615">
    <property type="entry name" value="Ribosomal_mL55"/>
</dbReference>
<dbReference type="GO" id="GO:0005762">
    <property type="term" value="C:mitochondrial large ribosomal subunit"/>
    <property type="evidence" value="ECO:0007669"/>
    <property type="project" value="InterPro"/>
</dbReference>
<gene>
    <name evidence="1" type="primary">MRPL55</name>
</gene>
<dbReference type="PANTHER" id="PTHR34095">
    <property type="entry name" value="39S RIBOSOMAL PROTEIN L55, MITOCHONDRIAL"/>
    <property type="match status" value="1"/>
</dbReference>
<organism evidence="1 2">
    <name type="scientific">Dromaius novaehollandiae</name>
    <name type="common">Emu</name>
    <dbReference type="NCBI Taxonomy" id="8790"/>
    <lineage>
        <taxon>Eukaryota</taxon>
        <taxon>Metazoa</taxon>
        <taxon>Chordata</taxon>
        <taxon>Craniata</taxon>
        <taxon>Vertebrata</taxon>
        <taxon>Euteleostomi</taxon>
        <taxon>Archelosauria</taxon>
        <taxon>Archosauria</taxon>
        <taxon>Dinosauria</taxon>
        <taxon>Saurischia</taxon>
        <taxon>Theropoda</taxon>
        <taxon>Coelurosauria</taxon>
        <taxon>Aves</taxon>
        <taxon>Palaeognathae</taxon>
        <taxon>Casuariiformes</taxon>
        <taxon>Dromaiidae</taxon>
        <taxon>Dromaius</taxon>
    </lineage>
</organism>
<dbReference type="GO" id="GO:0006412">
    <property type="term" value="P:translation"/>
    <property type="evidence" value="ECO:0007669"/>
    <property type="project" value="TreeGrafter"/>
</dbReference>
<dbReference type="InterPro" id="IPR044884">
    <property type="entry name" value="Ribosomal_mL55_sf"/>
</dbReference>
<name>A0A8C4KUS2_DRONO</name>
<reference evidence="1" key="2">
    <citation type="submission" date="2025-09" db="UniProtKB">
        <authorList>
            <consortium name="Ensembl"/>
        </authorList>
    </citation>
    <scope>IDENTIFICATION</scope>
</reference>
<dbReference type="Ensembl" id="ENSDNVT00000032713.1">
    <property type="protein sequence ID" value="ENSDNVP00000027096.1"/>
    <property type="gene ID" value="ENSDNVG00000018824.1"/>
</dbReference>
<dbReference type="PANTHER" id="PTHR34095:SF1">
    <property type="entry name" value="LARGE RIBOSOMAL SUBUNIT PROTEIN ML55"/>
    <property type="match status" value="1"/>
</dbReference>
<protein>
    <submittedName>
        <fullName evidence="1">Mitochondrial ribosomal protein L55</fullName>
    </submittedName>
</protein>
<accession>A0A8C4KUS2</accession>
<reference evidence="1" key="1">
    <citation type="submission" date="2025-08" db="UniProtKB">
        <authorList>
            <consortium name="Ensembl"/>
        </authorList>
    </citation>
    <scope>IDENTIFICATION</scope>
</reference>
<evidence type="ECO:0000313" key="2">
    <source>
        <dbReference type="Proteomes" id="UP000694423"/>
    </source>
</evidence>
<dbReference type="Proteomes" id="UP000694423">
    <property type="component" value="Unplaced"/>
</dbReference>
<dbReference type="Pfam" id="PF09776">
    <property type="entry name" value="Mitoc_L55"/>
    <property type="match status" value="1"/>
</dbReference>
<evidence type="ECO:0000313" key="1">
    <source>
        <dbReference type="Ensembl" id="ENSDNVP00000027096.1"/>
    </source>
</evidence>
<dbReference type="Gene3D" id="6.20.130.20">
    <property type="entry name" value="Mitochondrial ribosomal protein L55"/>
    <property type="match status" value="1"/>
</dbReference>
<proteinExistence type="predicted"/>